<name>A0A0J9ELQ1_9FIRM</name>
<evidence type="ECO:0000313" key="9">
    <source>
        <dbReference type="Proteomes" id="UP000037392"/>
    </source>
</evidence>
<dbReference type="InterPro" id="IPR000212">
    <property type="entry name" value="DNA_helicase_UvrD/REP"/>
</dbReference>
<dbReference type="Gene3D" id="3.40.50.300">
    <property type="entry name" value="P-loop containing nucleotide triphosphate hydrolases"/>
    <property type="match status" value="2"/>
</dbReference>
<feature type="domain" description="UvrD-like helicase ATP-binding" evidence="7">
    <location>
        <begin position="199"/>
        <end position="545"/>
    </location>
</feature>
<feature type="compositionally biased region" description="Acidic residues" evidence="6">
    <location>
        <begin position="297"/>
        <end position="306"/>
    </location>
</feature>
<dbReference type="InterPro" id="IPR014016">
    <property type="entry name" value="UvrD-like_ATP-bd"/>
</dbReference>
<dbReference type="GeneID" id="93161592"/>
<dbReference type="EMBL" id="ADLK01000029">
    <property type="protein sequence ID" value="KMW16545.1"/>
    <property type="molecule type" value="Genomic_DNA"/>
</dbReference>
<dbReference type="Proteomes" id="UP000037392">
    <property type="component" value="Unassembled WGS sequence"/>
</dbReference>
<dbReference type="PROSITE" id="PS51198">
    <property type="entry name" value="UVRD_HELICASE_ATP_BIND"/>
    <property type="match status" value="1"/>
</dbReference>
<dbReference type="RefSeq" id="WP_048930586.1">
    <property type="nucleotide sequence ID" value="NZ_KQ235881.1"/>
</dbReference>
<dbReference type="InterPro" id="IPR027417">
    <property type="entry name" value="P-loop_NTPase"/>
</dbReference>
<dbReference type="GO" id="GO:0005524">
    <property type="term" value="F:ATP binding"/>
    <property type="evidence" value="ECO:0007669"/>
    <property type="project" value="UniProtKB-UniRule"/>
</dbReference>
<feature type="compositionally biased region" description="Basic and acidic residues" evidence="6">
    <location>
        <begin position="307"/>
        <end position="331"/>
    </location>
</feature>
<dbReference type="GO" id="GO:0003677">
    <property type="term" value="F:DNA binding"/>
    <property type="evidence" value="ECO:0007669"/>
    <property type="project" value="InterPro"/>
</dbReference>
<evidence type="ECO:0000256" key="6">
    <source>
        <dbReference type="SAM" id="MobiDB-lite"/>
    </source>
</evidence>
<dbReference type="PANTHER" id="PTHR11070">
    <property type="entry name" value="UVRD / RECB / PCRA DNA HELICASE FAMILY MEMBER"/>
    <property type="match status" value="1"/>
</dbReference>
<organism evidence="8 9">
    <name type="scientific">[Clostridium] citroniae WAL-19142</name>
    <dbReference type="NCBI Taxonomy" id="742734"/>
    <lineage>
        <taxon>Bacteria</taxon>
        <taxon>Bacillati</taxon>
        <taxon>Bacillota</taxon>
        <taxon>Clostridia</taxon>
        <taxon>Lachnospirales</taxon>
        <taxon>Lachnospiraceae</taxon>
        <taxon>Enterocloster</taxon>
    </lineage>
</organism>
<feature type="region of interest" description="Disordered" evidence="6">
    <location>
        <begin position="297"/>
        <end position="331"/>
    </location>
</feature>
<keyword evidence="1 5" id="KW-0547">Nucleotide-binding</keyword>
<dbReference type="GO" id="GO:0016787">
    <property type="term" value="F:hydrolase activity"/>
    <property type="evidence" value="ECO:0007669"/>
    <property type="project" value="UniProtKB-UniRule"/>
</dbReference>
<dbReference type="PATRIC" id="fig|742734.4.peg.4333"/>
<evidence type="ECO:0000256" key="1">
    <source>
        <dbReference type="ARBA" id="ARBA00022741"/>
    </source>
</evidence>
<evidence type="ECO:0000256" key="5">
    <source>
        <dbReference type="PROSITE-ProRule" id="PRU00560"/>
    </source>
</evidence>
<comment type="caution">
    <text evidence="8">The sequence shown here is derived from an EMBL/GenBank/DDBJ whole genome shotgun (WGS) entry which is preliminary data.</text>
</comment>
<dbReference type="PANTHER" id="PTHR11070:SF17">
    <property type="entry name" value="DNA HELICASE IV"/>
    <property type="match status" value="1"/>
</dbReference>
<dbReference type="SUPFAM" id="SSF52540">
    <property type="entry name" value="P-loop containing nucleoside triphosphate hydrolases"/>
    <property type="match status" value="1"/>
</dbReference>
<evidence type="ECO:0000313" key="8">
    <source>
        <dbReference type="EMBL" id="KMW16545.1"/>
    </source>
</evidence>
<dbReference type="GO" id="GO:0043138">
    <property type="term" value="F:3'-5' DNA helicase activity"/>
    <property type="evidence" value="ECO:0007669"/>
    <property type="project" value="TreeGrafter"/>
</dbReference>
<accession>A0A0J9ELQ1</accession>
<reference evidence="8 9" key="1">
    <citation type="submission" date="2011-04" db="EMBL/GenBank/DDBJ databases">
        <title>The Genome Sequence of Clostridium citroniae WAL-19142.</title>
        <authorList>
            <consortium name="The Broad Institute Genome Sequencing Platform"/>
            <person name="Earl A."/>
            <person name="Ward D."/>
            <person name="Feldgarden M."/>
            <person name="Gevers D."/>
            <person name="Warren Y.A."/>
            <person name="Tyrrell K.L."/>
            <person name="Citron D.M."/>
            <person name="Goldstein E.J."/>
            <person name="Daigneault M."/>
            <person name="Allen-Vercoe E."/>
            <person name="Young S.K."/>
            <person name="Zeng Q."/>
            <person name="Gargeya S."/>
            <person name="Fitzgerald M."/>
            <person name="Haas B."/>
            <person name="Abouelleil A."/>
            <person name="Alvarado L."/>
            <person name="Arachchi H.M."/>
            <person name="Berlin A."/>
            <person name="Brown A."/>
            <person name="Chapman S.B."/>
            <person name="Chen Z."/>
            <person name="Dunbar C."/>
            <person name="Freedman E."/>
            <person name="Gearin G."/>
            <person name="Gellesch M."/>
            <person name="Goldberg J."/>
            <person name="Griggs A."/>
            <person name="Gujja S."/>
            <person name="Heilman E.R."/>
            <person name="Heiman D."/>
            <person name="Howarth C."/>
            <person name="Larson L."/>
            <person name="Lui A."/>
            <person name="MacDonald P.J."/>
            <person name="Mehta T."/>
            <person name="Montmayeur A."/>
            <person name="Murphy C."/>
            <person name="Neiman D."/>
            <person name="Pearson M."/>
            <person name="Priest M."/>
            <person name="Roberts A."/>
            <person name="Saif S."/>
            <person name="Shea T."/>
            <person name="Shenoy N."/>
            <person name="Sisk P."/>
            <person name="Stolte C."/>
            <person name="Sykes S."/>
            <person name="White J."/>
            <person name="Yandava C."/>
            <person name="Wortman J."/>
            <person name="Nusbaum C."/>
            <person name="Birren B."/>
        </authorList>
    </citation>
    <scope>NUCLEOTIDE SEQUENCE [LARGE SCALE GENOMIC DNA]</scope>
    <source>
        <strain evidence="8 9">WAL-19142</strain>
    </source>
</reference>
<keyword evidence="2 5" id="KW-0378">Hydrolase</keyword>
<evidence type="ECO:0000256" key="2">
    <source>
        <dbReference type="ARBA" id="ARBA00022801"/>
    </source>
</evidence>
<dbReference type="InterPro" id="IPR027785">
    <property type="entry name" value="UvrD-like_helicase_C"/>
</dbReference>
<evidence type="ECO:0000259" key="7">
    <source>
        <dbReference type="PROSITE" id="PS51198"/>
    </source>
</evidence>
<sequence length="697" mass="80167">MGESVLEEESRHLRQVHQRIGQALEQAKESVQKSDREYMDTKRYMAEHRGDIDPHEMFQNELLLKQTDRTGAMAVEILERLKKLKDSPYFARIDFCEAGQGEPFSYYIGRFALNHDREPLVFDWRAPVSGMFYDCEVGPAAFQAPDGRIQGELTKKRQFKIRGGKMEYALETSSHIQDDVLQKELSHTSDEKMKSIISTIQKEQNRIIRNENQGTMIIQGVAGSGKTSIALHRIAYLLYRFKNRLSAKNVTILSPNRVFGDYISNVIPELGEEPIYELSFEELAEIQLEGRMGFEPEQDLDQEGDADESRSGDPGESRGKSRSSDPGRGERERFKSTLDFVRLMDAYIEMLPDMVFAPKDYTFGRFRADAKWIGKRFKAYGTFPVKRRLLMVADDIRDRFDTENIMKDELPRQGGILKSLASMLTMKNTLAVYRDFYEKIGKKELFVMADKKTLEWADVYPFLYLHAAFEGLKESGITRHLVIDEMQDYTPVQYAALNRMFPCQKTILGDFGQFIHPNHLHTLEDLLHLYEGAEFVRLNKSYRSTYEIMTFAGHIRAASGLEPVKRHGDVPGLVSCRNEEEELCRIMDLIRDFRSGDNASLGIILKTHREAAELYDLLSEEFEVHLIEPESTRFSSGISVTSVKMAKGLEFDQVIVPHASDRNYRTDHDRSLLYIACTRAMHRLTLTFSGKRTGFID</sequence>
<evidence type="ECO:0000256" key="3">
    <source>
        <dbReference type="ARBA" id="ARBA00022806"/>
    </source>
</evidence>
<dbReference type="OrthoDB" id="9787585at2"/>
<protein>
    <recommendedName>
        <fullName evidence="7">UvrD-like helicase ATP-binding domain-containing protein</fullName>
    </recommendedName>
</protein>
<gene>
    <name evidence="8" type="ORF">HMPREF9470_04045</name>
</gene>
<proteinExistence type="predicted"/>
<feature type="binding site" evidence="5">
    <location>
        <begin position="220"/>
        <end position="227"/>
    </location>
    <ligand>
        <name>ATP</name>
        <dbReference type="ChEBI" id="CHEBI:30616"/>
    </ligand>
</feature>
<dbReference type="Pfam" id="PF13538">
    <property type="entry name" value="UvrD_C_2"/>
    <property type="match status" value="1"/>
</dbReference>
<dbReference type="GO" id="GO:0005829">
    <property type="term" value="C:cytosol"/>
    <property type="evidence" value="ECO:0007669"/>
    <property type="project" value="TreeGrafter"/>
</dbReference>
<keyword evidence="3 5" id="KW-0347">Helicase</keyword>
<keyword evidence="4 5" id="KW-0067">ATP-binding</keyword>
<evidence type="ECO:0000256" key="4">
    <source>
        <dbReference type="ARBA" id="ARBA00022840"/>
    </source>
</evidence>
<dbReference type="GO" id="GO:0000725">
    <property type="term" value="P:recombinational repair"/>
    <property type="evidence" value="ECO:0007669"/>
    <property type="project" value="TreeGrafter"/>
</dbReference>
<dbReference type="AlphaFoldDB" id="A0A0J9ELQ1"/>